<reference evidence="1 2" key="1">
    <citation type="journal article" date="2018" name="Front. Plant Sci.">
        <title>Red Clover (Trifolium pratense) and Zigzag Clover (T. medium) - A Picture of Genomic Similarities and Differences.</title>
        <authorList>
            <person name="Dluhosova J."/>
            <person name="Istvanek J."/>
            <person name="Nedelnik J."/>
            <person name="Repkova J."/>
        </authorList>
    </citation>
    <scope>NUCLEOTIDE SEQUENCE [LARGE SCALE GENOMIC DNA]</scope>
    <source>
        <strain evidence="2">cv. 10/8</strain>
        <tissue evidence="1">Leaf</tissue>
    </source>
</reference>
<accession>A0A392RL72</accession>
<protein>
    <submittedName>
        <fullName evidence="1">Uncharacterized protein</fullName>
    </submittedName>
</protein>
<proteinExistence type="predicted"/>
<keyword evidence="2" id="KW-1185">Reference proteome</keyword>
<dbReference type="AlphaFoldDB" id="A0A392RL72"/>
<comment type="caution">
    <text evidence="1">The sequence shown here is derived from an EMBL/GenBank/DDBJ whole genome shotgun (WGS) entry which is preliminary data.</text>
</comment>
<dbReference type="Proteomes" id="UP000265520">
    <property type="component" value="Unassembled WGS sequence"/>
</dbReference>
<evidence type="ECO:0000313" key="1">
    <source>
        <dbReference type="EMBL" id="MCI36824.1"/>
    </source>
</evidence>
<organism evidence="1 2">
    <name type="scientific">Trifolium medium</name>
    <dbReference type="NCBI Taxonomy" id="97028"/>
    <lineage>
        <taxon>Eukaryota</taxon>
        <taxon>Viridiplantae</taxon>
        <taxon>Streptophyta</taxon>
        <taxon>Embryophyta</taxon>
        <taxon>Tracheophyta</taxon>
        <taxon>Spermatophyta</taxon>
        <taxon>Magnoliopsida</taxon>
        <taxon>eudicotyledons</taxon>
        <taxon>Gunneridae</taxon>
        <taxon>Pentapetalae</taxon>
        <taxon>rosids</taxon>
        <taxon>fabids</taxon>
        <taxon>Fabales</taxon>
        <taxon>Fabaceae</taxon>
        <taxon>Papilionoideae</taxon>
        <taxon>50 kb inversion clade</taxon>
        <taxon>NPAAA clade</taxon>
        <taxon>Hologalegina</taxon>
        <taxon>IRL clade</taxon>
        <taxon>Trifolieae</taxon>
        <taxon>Trifolium</taxon>
    </lineage>
</organism>
<evidence type="ECO:0000313" key="2">
    <source>
        <dbReference type="Proteomes" id="UP000265520"/>
    </source>
</evidence>
<dbReference type="EMBL" id="LXQA010237782">
    <property type="protein sequence ID" value="MCI36824.1"/>
    <property type="molecule type" value="Genomic_DNA"/>
</dbReference>
<sequence length="73" mass="8119">SKKPLPLSFNNKLFAGSHVPDIVISNPQGQVSGEAPTLTKASKNEVLAELMKFPRDWRKQSDQAQSEKSVWII</sequence>
<feature type="non-terminal residue" evidence="1">
    <location>
        <position position="1"/>
    </location>
</feature>
<name>A0A392RL72_9FABA</name>